<organism evidence="1 2">
    <name type="scientific">Colletotrichum karsti</name>
    <dbReference type="NCBI Taxonomy" id="1095194"/>
    <lineage>
        <taxon>Eukaryota</taxon>
        <taxon>Fungi</taxon>
        <taxon>Dikarya</taxon>
        <taxon>Ascomycota</taxon>
        <taxon>Pezizomycotina</taxon>
        <taxon>Sordariomycetes</taxon>
        <taxon>Hypocreomycetidae</taxon>
        <taxon>Glomerellales</taxon>
        <taxon>Glomerellaceae</taxon>
        <taxon>Colletotrichum</taxon>
        <taxon>Colletotrichum boninense species complex</taxon>
    </lineage>
</organism>
<name>A0A9P6I304_9PEZI</name>
<keyword evidence="2" id="KW-1185">Reference proteome</keyword>
<proteinExistence type="predicted"/>
<dbReference type="EMBL" id="JAATWM020000022">
    <property type="protein sequence ID" value="KAF9875314.1"/>
    <property type="molecule type" value="Genomic_DNA"/>
</dbReference>
<protein>
    <submittedName>
        <fullName evidence="1">Uncharacterized protein</fullName>
    </submittedName>
</protein>
<comment type="caution">
    <text evidence="1">The sequence shown here is derived from an EMBL/GenBank/DDBJ whole genome shotgun (WGS) entry which is preliminary data.</text>
</comment>
<dbReference type="OrthoDB" id="4832458at2759"/>
<dbReference type="GeneID" id="62162925"/>
<evidence type="ECO:0000313" key="2">
    <source>
        <dbReference type="Proteomes" id="UP000781932"/>
    </source>
</evidence>
<dbReference type="AlphaFoldDB" id="A0A9P6I304"/>
<evidence type="ECO:0000313" key="1">
    <source>
        <dbReference type="EMBL" id="KAF9875314.1"/>
    </source>
</evidence>
<dbReference type="Proteomes" id="UP000781932">
    <property type="component" value="Unassembled WGS sequence"/>
</dbReference>
<reference evidence="1" key="1">
    <citation type="submission" date="2020-03" db="EMBL/GenBank/DDBJ databases">
        <authorList>
            <person name="He L."/>
        </authorList>
    </citation>
    <scope>NUCLEOTIDE SEQUENCE</scope>
    <source>
        <strain evidence="1">CkLH20</strain>
    </source>
</reference>
<reference evidence="1" key="2">
    <citation type="submission" date="2020-11" db="EMBL/GenBank/DDBJ databases">
        <title>Whole genome sequencing of Colletotrichum sp.</title>
        <authorList>
            <person name="Li H."/>
        </authorList>
    </citation>
    <scope>NUCLEOTIDE SEQUENCE</scope>
    <source>
        <strain evidence="1">CkLH20</strain>
    </source>
</reference>
<dbReference type="RefSeq" id="XP_038744775.1">
    <property type="nucleotide sequence ID" value="XM_038889851.1"/>
</dbReference>
<gene>
    <name evidence="1" type="ORF">CkaCkLH20_07134</name>
</gene>
<sequence length="510" mass="58260">MCIVYYRYFYDVDHEKELGAAFSQKVPTTKLAYFLLYAPHYFRFHENHSLAAYIHIFRYVYAMHIRDTKRGRPMAFTIKDDDIDCEKVMRLVKTMDFKADEWIEIVPPSFHGSQLTMPAHYGPRALRSEDITKSLMLPDVYTLGFPVYINSGARGEDVPGELYRPIIVHKNWTWNTTHVVASTSVHANTRLRDDLDPYDSEEIQLWTSPQARARAPWTDHLVIDTTPRQLERHPPVFNCDRQDPNDLPRPQLAAEPFIPLAAAEKYLKKLIAQVRAAREKGLILPELQFGSNGLTWDGMSEQVAHDKELHSQINIDRMVTEDAEIQADTLSPKDRLVLKRFMDEDLAEDKHFARCLLTFKDTIKPSDDNLKKSDIVTAMDAVYEPIRNARESILAYGNGEKSGHNAFADCIMQPCCLLLGLDYPGNLNEAHRAIHTLDFELGMAVANIALHLAQPTTAADLKSVVDKLSSVDKLTYAIRFDLLRTRLVGRKFTNKDEDGWKQAFGSAYSD</sequence>
<accession>A0A9P6I304</accession>